<protein>
    <submittedName>
        <fullName evidence="3">MutT-like protein</fullName>
    </submittedName>
</protein>
<evidence type="ECO:0000256" key="1">
    <source>
        <dbReference type="ARBA" id="ARBA00022801"/>
    </source>
</evidence>
<dbReference type="CDD" id="cd04662">
    <property type="entry name" value="NUDIX_Hydrolase"/>
    <property type="match status" value="1"/>
</dbReference>
<gene>
    <name evidence="3" type="ORF">RMCN_4949</name>
</gene>
<dbReference type="PROSITE" id="PS00893">
    <property type="entry name" value="NUDIX_BOX"/>
    <property type="match status" value="1"/>
</dbReference>
<dbReference type="PROSITE" id="PS51462">
    <property type="entry name" value="NUDIX"/>
    <property type="match status" value="1"/>
</dbReference>
<dbReference type="SUPFAM" id="SSF55811">
    <property type="entry name" value="Nudix"/>
    <property type="match status" value="1"/>
</dbReference>
<dbReference type="Proteomes" id="UP000069773">
    <property type="component" value="Unassembled WGS sequence"/>
</dbReference>
<dbReference type="InterPro" id="IPR051325">
    <property type="entry name" value="Nudix_hydrolase_domain"/>
</dbReference>
<sequence length="188" mass="20715">MSDRFCTPERGVSVYSHGRSRKMGNVPKLSAGLLLYRVRDGDVEVLIGHPGGPFWARKDEGAWSIPKGEYGEGEDPWTVARREFEEELGKRPPQGPRIALGPVKQPGGKIVTAFAVQGDLDLEGTFSNTFTMEWPKGSGAIREFPEIDRAAWFPVAQARSKLLKGQRVLLDRLMAAIADDAPAESRSH</sequence>
<keyword evidence="4" id="KW-1185">Reference proteome</keyword>
<dbReference type="InterPro" id="IPR020084">
    <property type="entry name" value="NUDIX_hydrolase_CS"/>
</dbReference>
<comment type="caution">
    <text evidence="3">The sequence shown here is derived from an EMBL/GenBank/DDBJ whole genome shotgun (WGS) entry which is preliminary data.</text>
</comment>
<name>A0ABQ0KQF2_MYCNV</name>
<evidence type="ECO:0000313" key="3">
    <source>
        <dbReference type="EMBL" id="GAT11816.1"/>
    </source>
</evidence>
<feature type="domain" description="Nudix hydrolase" evidence="2">
    <location>
        <begin position="26"/>
        <end position="175"/>
    </location>
</feature>
<dbReference type="InterPro" id="IPR000086">
    <property type="entry name" value="NUDIX_hydrolase_dom"/>
</dbReference>
<dbReference type="PANTHER" id="PTHR21340">
    <property type="entry name" value="DIADENOSINE 5,5-P1,P4-TETRAPHOSPHATE PYROPHOSPHOHYDROLASE MUTT"/>
    <property type="match status" value="1"/>
</dbReference>
<accession>A0ABQ0KQF2</accession>
<dbReference type="Gene3D" id="3.90.79.10">
    <property type="entry name" value="Nucleoside Triphosphate Pyrophosphohydrolase"/>
    <property type="match status" value="1"/>
</dbReference>
<evidence type="ECO:0000259" key="2">
    <source>
        <dbReference type="PROSITE" id="PS51462"/>
    </source>
</evidence>
<keyword evidence="1" id="KW-0378">Hydrolase</keyword>
<dbReference type="InterPro" id="IPR015797">
    <property type="entry name" value="NUDIX_hydrolase-like_dom_sf"/>
</dbReference>
<dbReference type="Pfam" id="PF00293">
    <property type="entry name" value="NUDIX"/>
    <property type="match status" value="1"/>
</dbReference>
<dbReference type="PANTHER" id="PTHR21340:SF7">
    <property type="entry name" value="NUDIX HYDROLASE DOMAIN-CONTAINING PROTEIN"/>
    <property type="match status" value="1"/>
</dbReference>
<dbReference type="EMBL" id="BCTA01000077">
    <property type="protein sequence ID" value="GAT11816.1"/>
    <property type="molecule type" value="Genomic_DNA"/>
</dbReference>
<organism evidence="3 4">
    <name type="scientific">Mycolicibacterium novocastrense</name>
    <name type="common">Mycobacterium novocastrense</name>
    <dbReference type="NCBI Taxonomy" id="59813"/>
    <lineage>
        <taxon>Bacteria</taxon>
        <taxon>Bacillati</taxon>
        <taxon>Actinomycetota</taxon>
        <taxon>Actinomycetes</taxon>
        <taxon>Mycobacteriales</taxon>
        <taxon>Mycobacteriaceae</taxon>
        <taxon>Mycolicibacterium</taxon>
    </lineage>
</organism>
<proteinExistence type="predicted"/>
<evidence type="ECO:0000313" key="4">
    <source>
        <dbReference type="Proteomes" id="UP000069773"/>
    </source>
</evidence>
<reference evidence="3 4" key="1">
    <citation type="journal article" date="2016" name="Genome Announc.">
        <title>Draft Genome Sequences of Five Rapidly Growing Mycobacterium Species, M. thermoresistibile, M. fortuitum subsp. acetamidolyticum, M. canariasense, M. brisbanense, and M. novocastrense.</title>
        <authorList>
            <person name="Katahira K."/>
            <person name="Ogura Y."/>
            <person name="Gotoh Y."/>
            <person name="Hayashi T."/>
        </authorList>
    </citation>
    <scope>NUCLEOTIDE SEQUENCE [LARGE SCALE GENOMIC DNA]</scope>
    <source>
        <strain evidence="3 4">JCM18114</strain>
    </source>
</reference>